<reference evidence="1 2" key="1">
    <citation type="submission" date="2016-10" db="EMBL/GenBank/DDBJ databases">
        <authorList>
            <person name="de Groot N.N."/>
        </authorList>
    </citation>
    <scope>NUCLEOTIDE SEQUENCE [LARGE SCALE GENOMIC DNA]</scope>
    <source>
        <strain evidence="1 2">DSM 378</strain>
    </source>
</reference>
<dbReference type="Pfam" id="PF08780">
    <property type="entry name" value="NTase_sub_bind"/>
    <property type="match status" value="1"/>
</dbReference>
<dbReference type="SUPFAM" id="SSF81593">
    <property type="entry name" value="Nucleotidyltransferase substrate binding subunit/domain"/>
    <property type="match status" value="1"/>
</dbReference>
<dbReference type="InterPro" id="IPR010235">
    <property type="entry name" value="HepT"/>
</dbReference>
<organism evidence="1 2">
    <name type="scientific">Azotobacter beijerinckii</name>
    <dbReference type="NCBI Taxonomy" id="170623"/>
    <lineage>
        <taxon>Bacteria</taxon>
        <taxon>Pseudomonadati</taxon>
        <taxon>Pseudomonadota</taxon>
        <taxon>Gammaproteobacteria</taxon>
        <taxon>Pseudomonadales</taxon>
        <taxon>Pseudomonadaceae</taxon>
        <taxon>Azotobacter</taxon>
    </lineage>
</organism>
<evidence type="ECO:0000313" key="2">
    <source>
        <dbReference type="Proteomes" id="UP000199267"/>
    </source>
</evidence>
<keyword evidence="1" id="KW-0808">Transferase</keyword>
<evidence type="ECO:0000313" key="1">
    <source>
        <dbReference type="EMBL" id="SEQ30455.1"/>
    </source>
</evidence>
<dbReference type="EMBL" id="FOFJ01000009">
    <property type="protein sequence ID" value="SEQ30455.1"/>
    <property type="molecule type" value="Genomic_DNA"/>
</dbReference>
<accession>A0A1H9EXS1</accession>
<dbReference type="GO" id="GO:0016740">
    <property type="term" value="F:transferase activity"/>
    <property type="evidence" value="ECO:0007669"/>
    <property type="project" value="UniProtKB-KW"/>
</dbReference>
<protein>
    <submittedName>
        <fullName evidence="1">Nucleotidyltransferase substrate binding protein like</fullName>
    </submittedName>
</protein>
<dbReference type="AlphaFoldDB" id="A0A1H9EXS1"/>
<gene>
    <name evidence="1" type="ORF">SAMN04244573_01347</name>
</gene>
<sequence>MLTDRNRTSHTYNEETAEAILLNIRQQHHPLLKALERILSSRVEPNA</sequence>
<name>A0A1H9EXS1_9GAMM</name>
<dbReference type="Gene3D" id="1.20.120.330">
    <property type="entry name" value="Nucleotidyltransferases domain 2"/>
    <property type="match status" value="1"/>
</dbReference>
<proteinExistence type="predicted"/>
<dbReference type="Proteomes" id="UP000199267">
    <property type="component" value="Unassembled WGS sequence"/>
</dbReference>